<dbReference type="Gramene" id="EFJ20547">
    <property type="protein sequence ID" value="EFJ20547"/>
    <property type="gene ID" value="SELMODRAFT_418258"/>
</dbReference>
<keyword evidence="3" id="KW-0285">Flavoprotein</keyword>
<keyword evidence="8" id="KW-1185">Reference proteome</keyword>
<dbReference type="Gene3D" id="3.50.50.60">
    <property type="entry name" value="FAD/NAD(P)-binding domain"/>
    <property type="match status" value="1"/>
</dbReference>
<dbReference type="HOGENOM" id="CLU_007884_2_2_1"/>
<evidence type="ECO:0000313" key="7">
    <source>
        <dbReference type="EMBL" id="EFJ20547.1"/>
    </source>
</evidence>
<dbReference type="Pfam" id="PF01266">
    <property type="entry name" value="DAO"/>
    <property type="match status" value="1"/>
</dbReference>
<evidence type="ECO:0000256" key="4">
    <source>
        <dbReference type="ARBA" id="ARBA00022827"/>
    </source>
</evidence>
<evidence type="ECO:0000256" key="3">
    <source>
        <dbReference type="ARBA" id="ARBA00022630"/>
    </source>
</evidence>
<dbReference type="eggNOG" id="KOG2820">
    <property type="taxonomic scope" value="Eukaryota"/>
</dbReference>
<dbReference type="AlphaFoldDB" id="D8S558"/>
<keyword evidence="5" id="KW-0560">Oxidoreductase</keyword>
<dbReference type="OMA" id="WPMLWAH"/>
<dbReference type="STRING" id="88036.D8S558"/>
<dbReference type="PANTHER" id="PTHR10961">
    <property type="entry name" value="PEROXISOMAL SARCOSINE OXIDASE"/>
    <property type="match status" value="1"/>
</dbReference>
<dbReference type="InterPro" id="IPR045170">
    <property type="entry name" value="MTOX"/>
</dbReference>
<dbReference type="InterPro" id="IPR006076">
    <property type="entry name" value="FAD-dep_OxRdtase"/>
</dbReference>
<dbReference type="GO" id="GO:0050660">
    <property type="term" value="F:flavin adenine dinucleotide binding"/>
    <property type="evidence" value="ECO:0007669"/>
    <property type="project" value="InterPro"/>
</dbReference>
<dbReference type="Proteomes" id="UP000001514">
    <property type="component" value="Unassembled WGS sequence"/>
</dbReference>
<dbReference type="InParanoid" id="D8S558"/>
<organism evidence="8">
    <name type="scientific">Selaginella moellendorffii</name>
    <name type="common">Spikemoss</name>
    <dbReference type="NCBI Taxonomy" id="88036"/>
    <lineage>
        <taxon>Eukaryota</taxon>
        <taxon>Viridiplantae</taxon>
        <taxon>Streptophyta</taxon>
        <taxon>Embryophyta</taxon>
        <taxon>Tracheophyta</taxon>
        <taxon>Lycopodiopsida</taxon>
        <taxon>Selaginellales</taxon>
        <taxon>Selaginellaceae</taxon>
        <taxon>Selaginella</taxon>
    </lineage>
</organism>
<evidence type="ECO:0000256" key="2">
    <source>
        <dbReference type="ARBA" id="ARBA00010989"/>
    </source>
</evidence>
<dbReference type="PANTHER" id="PTHR10961:SF7">
    <property type="entry name" value="FAD DEPENDENT OXIDOREDUCTASE DOMAIN-CONTAINING PROTEIN"/>
    <property type="match status" value="1"/>
</dbReference>
<dbReference type="SUPFAM" id="SSF51905">
    <property type="entry name" value="FAD/NAD(P)-binding domain"/>
    <property type="match status" value="1"/>
</dbReference>
<proteinExistence type="inferred from homology"/>
<protein>
    <recommendedName>
        <fullName evidence="6">FAD dependent oxidoreductase domain-containing protein</fullName>
    </recommendedName>
</protein>
<comment type="similarity">
    <text evidence="2">Belongs to the MSOX/MTOX family.</text>
</comment>
<dbReference type="KEGG" id="smo:SELMODRAFT_418258"/>
<evidence type="ECO:0000259" key="6">
    <source>
        <dbReference type="Pfam" id="PF01266"/>
    </source>
</evidence>
<feature type="domain" description="FAD dependent oxidoreductase" evidence="6">
    <location>
        <begin position="10"/>
        <end position="379"/>
    </location>
</feature>
<gene>
    <name evidence="7" type="ORF">SELMODRAFT_418258</name>
</gene>
<evidence type="ECO:0000256" key="1">
    <source>
        <dbReference type="ARBA" id="ARBA00001974"/>
    </source>
</evidence>
<sequence length="424" mass="46685">MEEALEGCFDAAIVGAGIMGLCTAYELARRGKSVIILEQFDLLHRRGSSHGESRTLRLTYPESYYTLMARSALDLWKSAQREAGFEVYKRTGQLDFGAADHPGLQQLIAACREHGIHHQVFGREGFRQKQPRIAGILDLPEGCIGVWTEEAGVLRATKACAMFLALATRHGAIVRDNARVTKISPGWKDSRGEKSVLVATGKGSVLAKKCIIASGAWVPRIVEENFGLVLPVQPLHTTIAYWEVSDRSKHAEFLAGNGFPTFAFYNEKYFYGTPSLEFPGLIKASIHGGTPCDADDRCYIPDVEELKRIMSPWMERAFGKNVRCDAPAMAEACMYSMTPDQDFILDVLPGTQEQVLVAAGFSGHGFKMAPLVGKVMADLAESGASPEVPLELFSLQRFQRSAFGNEKSFDPVLIYIRTIDVPIN</sequence>
<evidence type="ECO:0000313" key="8">
    <source>
        <dbReference type="Proteomes" id="UP000001514"/>
    </source>
</evidence>
<dbReference type="InterPro" id="IPR036188">
    <property type="entry name" value="FAD/NAD-bd_sf"/>
</dbReference>
<dbReference type="FunCoup" id="D8S558">
    <property type="interactions" value="529"/>
</dbReference>
<reference evidence="7 8" key="1">
    <citation type="journal article" date="2011" name="Science">
        <title>The Selaginella genome identifies genetic changes associated with the evolution of vascular plants.</title>
        <authorList>
            <person name="Banks J.A."/>
            <person name="Nishiyama T."/>
            <person name="Hasebe M."/>
            <person name="Bowman J.L."/>
            <person name="Gribskov M."/>
            <person name="dePamphilis C."/>
            <person name="Albert V.A."/>
            <person name="Aono N."/>
            <person name="Aoyama T."/>
            <person name="Ambrose B.A."/>
            <person name="Ashton N.W."/>
            <person name="Axtell M.J."/>
            <person name="Barker E."/>
            <person name="Barker M.S."/>
            <person name="Bennetzen J.L."/>
            <person name="Bonawitz N.D."/>
            <person name="Chapple C."/>
            <person name="Cheng C."/>
            <person name="Correa L.G."/>
            <person name="Dacre M."/>
            <person name="DeBarry J."/>
            <person name="Dreyer I."/>
            <person name="Elias M."/>
            <person name="Engstrom E.M."/>
            <person name="Estelle M."/>
            <person name="Feng L."/>
            <person name="Finet C."/>
            <person name="Floyd S.K."/>
            <person name="Frommer W.B."/>
            <person name="Fujita T."/>
            <person name="Gramzow L."/>
            <person name="Gutensohn M."/>
            <person name="Harholt J."/>
            <person name="Hattori M."/>
            <person name="Heyl A."/>
            <person name="Hirai T."/>
            <person name="Hiwatashi Y."/>
            <person name="Ishikawa M."/>
            <person name="Iwata M."/>
            <person name="Karol K.G."/>
            <person name="Koehler B."/>
            <person name="Kolukisaoglu U."/>
            <person name="Kubo M."/>
            <person name="Kurata T."/>
            <person name="Lalonde S."/>
            <person name="Li K."/>
            <person name="Li Y."/>
            <person name="Litt A."/>
            <person name="Lyons E."/>
            <person name="Manning G."/>
            <person name="Maruyama T."/>
            <person name="Michael T.P."/>
            <person name="Mikami K."/>
            <person name="Miyazaki S."/>
            <person name="Morinaga S."/>
            <person name="Murata T."/>
            <person name="Mueller-Roeber B."/>
            <person name="Nelson D.R."/>
            <person name="Obara M."/>
            <person name="Oguri Y."/>
            <person name="Olmstead R.G."/>
            <person name="Onodera N."/>
            <person name="Petersen B.L."/>
            <person name="Pils B."/>
            <person name="Prigge M."/>
            <person name="Rensing S.A."/>
            <person name="Riano-Pachon D.M."/>
            <person name="Roberts A.W."/>
            <person name="Sato Y."/>
            <person name="Scheller H.V."/>
            <person name="Schulz B."/>
            <person name="Schulz C."/>
            <person name="Shakirov E.V."/>
            <person name="Shibagaki N."/>
            <person name="Shinohara N."/>
            <person name="Shippen D.E."/>
            <person name="Soerensen I."/>
            <person name="Sotooka R."/>
            <person name="Sugimoto N."/>
            <person name="Sugita M."/>
            <person name="Sumikawa N."/>
            <person name="Tanurdzic M."/>
            <person name="Theissen G."/>
            <person name="Ulvskov P."/>
            <person name="Wakazuki S."/>
            <person name="Weng J.K."/>
            <person name="Willats W.W."/>
            <person name="Wipf D."/>
            <person name="Wolf P.G."/>
            <person name="Yang L."/>
            <person name="Zimmer A.D."/>
            <person name="Zhu Q."/>
            <person name="Mitros T."/>
            <person name="Hellsten U."/>
            <person name="Loque D."/>
            <person name="Otillar R."/>
            <person name="Salamov A."/>
            <person name="Schmutz J."/>
            <person name="Shapiro H."/>
            <person name="Lindquist E."/>
            <person name="Lucas S."/>
            <person name="Rokhsar D."/>
            <person name="Grigoriev I.V."/>
        </authorList>
    </citation>
    <scope>NUCLEOTIDE SEQUENCE [LARGE SCALE GENOMIC DNA]</scope>
</reference>
<dbReference type="SUPFAM" id="SSF54373">
    <property type="entry name" value="FAD-linked reductases, C-terminal domain"/>
    <property type="match status" value="1"/>
</dbReference>
<dbReference type="EMBL" id="GL377602">
    <property type="protein sequence ID" value="EFJ20547.1"/>
    <property type="molecule type" value="Genomic_DNA"/>
</dbReference>
<accession>D8S558</accession>
<name>D8S558_SELML</name>
<evidence type="ECO:0000256" key="5">
    <source>
        <dbReference type="ARBA" id="ARBA00023002"/>
    </source>
</evidence>
<dbReference type="Gene3D" id="3.30.9.10">
    <property type="entry name" value="D-Amino Acid Oxidase, subunit A, domain 2"/>
    <property type="match status" value="1"/>
</dbReference>
<dbReference type="GO" id="GO:0008115">
    <property type="term" value="F:sarcosine oxidase activity"/>
    <property type="evidence" value="ECO:0000318"/>
    <property type="project" value="GO_Central"/>
</dbReference>
<keyword evidence="4" id="KW-0274">FAD</keyword>
<dbReference type="NCBIfam" id="NF008425">
    <property type="entry name" value="PRK11259.1"/>
    <property type="match status" value="1"/>
</dbReference>
<comment type="cofactor">
    <cofactor evidence="1">
        <name>FAD</name>
        <dbReference type="ChEBI" id="CHEBI:57692"/>
    </cofactor>
</comment>